<dbReference type="KEGG" id="cdn:BN940_12966"/>
<name>W8WZ48_CASD6</name>
<dbReference type="EMBL" id="HG916765">
    <property type="protein sequence ID" value="CDM25043.1"/>
    <property type="molecule type" value="Genomic_DNA"/>
</dbReference>
<accession>W8WZ48</accession>
<dbReference type="Proteomes" id="UP000019805">
    <property type="component" value="Chromosome"/>
</dbReference>
<reference evidence="1 2" key="1">
    <citation type="journal article" date="2014" name="BMC Microbiol.">
        <title>The oxygen-independent metabolism of cyclic monoterpenes in Castellaniella defragrans 65Phen.</title>
        <authorList>
            <person name="Petasch J."/>
            <person name="Disch E.M."/>
            <person name="Markert S."/>
            <person name="Becher D."/>
            <person name="Schweder T."/>
            <person name="Huttel B."/>
            <person name="Reinhardt R."/>
            <person name="Harder J."/>
        </authorList>
    </citation>
    <scope>NUCLEOTIDE SEQUENCE [LARGE SCALE GENOMIC DNA]</scope>
    <source>
        <strain evidence="1">65Phen</strain>
    </source>
</reference>
<keyword evidence="2" id="KW-1185">Reference proteome</keyword>
<gene>
    <name evidence="1" type="ORF">BN940_12966</name>
</gene>
<dbReference type="AlphaFoldDB" id="W8WZ48"/>
<evidence type="ECO:0000313" key="1">
    <source>
        <dbReference type="EMBL" id="CDM25043.1"/>
    </source>
</evidence>
<protein>
    <submittedName>
        <fullName evidence="1">Uncharacterized protein</fullName>
    </submittedName>
</protein>
<dbReference type="HOGENOM" id="CLU_3341842_0_0_4"/>
<sequence>MVAHILPRQRCRSVHDDSCRCRPRGGKCAPGRNGPCG</sequence>
<organism evidence="1 2">
    <name type="scientific">Castellaniella defragrans (strain DSM 12143 / CCUG 39792 / 65Phen)</name>
    <name type="common">Alcaligenes defragrans</name>
    <dbReference type="NCBI Taxonomy" id="1437824"/>
    <lineage>
        <taxon>Bacteria</taxon>
        <taxon>Pseudomonadati</taxon>
        <taxon>Pseudomonadota</taxon>
        <taxon>Betaproteobacteria</taxon>
        <taxon>Burkholderiales</taxon>
        <taxon>Alcaligenaceae</taxon>
        <taxon>Castellaniella</taxon>
    </lineage>
</organism>
<evidence type="ECO:0000313" key="2">
    <source>
        <dbReference type="Proteomes" id="UP000019805"/>
    </source>
</evidence>
<proteinExistence type="predicted"/>